<reference evidence="6" key="1">
    <citation type="submission" date="2025-08" db="UniProtKB">
        <authorList>
            <consortium name="RefSeq"/>
        </authorList>
    </citation>
    <scope>IDENTIFICATION</scope>
    <source>
        <strain evidence="6">Ishihara</strain>
        <tissue evidence="6">Whole body</tissue>
    </source>
</reference>
<dbReference type="GO" id="GO:0042048">
    <property type="term" value="P:olfactory behavior"/>
    <property type="evidence" value="ECO:0007669"/>
    <property type="project" value="TreeGrafter"/>
</dbReference>
<dbReference type="AlphaFoldDB" id="A0A9J7EA78"/>
<name>A0A9J7EA78_SPOLT</name>
<dbReference type="SMART" id="SM00708">
    <property type="entry name" value="PhBP"/>
    <property type="match status" value="3"/>
</dbReference>
<dbReference type="Pfam" id="PF01395">
    <property type="entry name" value="PBP_GOBP"/>
    <property type="match status" value="3"/>
</dbReference>
<dbReference type="FunFam" id="1.10.238.20:FF:000001">
    <property type="entry name" value="General odorant-binding protein lush"/>
    <property type="match status" value="2"/>
</dbReference>
<dbReference type="Proteomes" id="UP000301870">
    <property type="component" value="Chromosome 23"/>
</dbReference>
<dbReference type="InterPro" id="IPR036728">
    <property type="entry name" value="PBP_GOBP_sf"/>
</dbReference>
<dbReference type="GO" id="GO:0007608">
    <property type="term" value="P:sensory perception of smell"/>
    <property type="evidence" value="ECO:0007669"/>
    <property type="project" value="TreeGrafter"/>
</dbReference>
<keyword evidence="3" id="KW-0964">Secreted</keyword>
<dbReference type="PANTHER" id="PTHR21364">
    <property type="entry name" value="GENERAL ODORANT-BINDING PROTEIN 19A"/>
    <property type="match status" value="1"/>
</dbReference>
<evidence type="ECO:0000313" key="5">
    <source>
        <dbReference type="Proteomes" id="UP000301870"/>
    </source>
</evidence>
<proteinExistence type="inferred from homology"/>
<sequence>MKTFRLLCCILSIFLFFDQSYGMTRQQLKNSGKLMKKSCMPKNDVTEDEVGDIEKGKFIETRNVMCYIACVYTMSQVVKNNKLSYEAVIKQVDVMFPAEMRDAVKAAATHCKETTKKYKDLCESSYWTAKCMYDYDAQNFVFPMTRAQVKKTMGIIKNQCMPKNSVTEEQVGRIEQGVFIEDRNVMCYVACIYKSLQVVKNDKLDMALITKQIDILYPPELKEPVKKSVAACFHSHEVKDVDKGKFIEKKDFMCYIACVYKMGQSVKGSTINHDMMLRQVDMMFPNDMKAPVKAAIEHCRPVETVHLSKGLVSVVMDQKRICLFVIAIFLASGSDAMSRQQLKNSGKMLKKNCMNKIGVTEDQIGSIDKGKFIEDRKVMCYIACIYELTNVIKNNKLNYEASIKQIDLMYPPDVKESAKAAVEKCKDVQKKYKDICEASFYAAKCMYEFKPEDFIFA</sequence>
<dbReference type="GO" id="GO:0035275">
    <property type="term" value="F:dibutyl phthalate binding"/>
    <property type="evidence" value="ECO:0007669"/>
    <property type="project" value="TreeGrafter"/>
</dbReference>
<evidence type="ECO:0000256" key="3">
    <source>
        <dbReference type="ARBA" id="ARBA00022525"/>
    </source>
</evidence>
<organism evidence="5 6">
    <name type="scientific">Spodoptera litura</name>
    <name type="common">Asian cotton leafworm</name>
    <dbReference type="NCBI Taxonomy" id="69820"/>
    <lineage>
        <taxon>Eukaryota</taxon>
        <taxon>Metazoa</taxon>
        <taxon>Ecdysozoa</taxon>
        <taxon>Arthropoda</taxon>
        <taxon>Hexapoda</taxon>
        <taxon>Insecta</taxon>
        <taxon>Pterygota</taxon>
        <taxon>Neoptera</taxon>
        <taxon>Endopterygota</taxon>
        <taxon>Lepidoptera</taxon>
        <taxon>Glossata</taxon>
        <taxon>Ditrysia</taxon>
        <taxon>Noctuoidea</taxon>
        <taxon>Noctuidae</taxon>
        <taxon>Amphipyrinae</taxon>
        <taxon>Spodoptera</taxon>
    </lineage>
</organism>
<comment type="subcellular location">
    <subcellularLocation>
        <location evidence="1">Secreted</location>
    </subcellularLocation>
</comment>
<evidence type="ECO:0000313" key="6">
    <source>
        <dbReference type="RefSeq" id="XP_022827071.1"/>
    </source>
</evidence>
<dbReference type="SUPFAM" id="SSF47565">
    <property type="entry name" value="Insect pheromone/odorant-binding proteins"/>
    <property type="match status" value="4"/>
</dbReference>
<dbReference type="InterPro" id="IPR006170">
    <property type="entry name" value="PBP/GOBP"/>
</dbReference>
<dbReference type="PANTHER" id="PTHR21364:SF2">
    <property type="entry name" value="GENERAL ODORANT-BINDING PROTEIN 19A"/>
    <property type="match status" value="1"/>
</dbReference>
<dbReference type="GO" id="GO:0005576">
    <property type="term" value="C:extracellular region"/>
    <property type="evidence" value="ECO:0007669"/>
    <property type="project" value="UniProtKB-SubCell"/>
</dbReference>
<feature type="chain" id="PRO_5039915049" evidence="4">
    <location>
        <begin position="23"/>
        <end position="457"/>
    </location>
</feature>
<feature type="signal peptide" evidence="4">
    <location>
        <begin position="1"/>
        <end position="22"/>
    </location>
</feature>
<dbReference type="RefSeq" id="XP_022827071.1">
    <property type="nucleotide sequence ID" value="XM_022971303.1"/>
</dbReference>
<keyword evidence="5" id="KW-1185">Reference proteome</keyword>
<comment type="similarity">
    <text evidence="2">Belongs to the PBP/GOBP family.</text>
</comment>
<dbReference type="KEGG" id="sliu:111356817"/>
<keyword evidence="4" id="KW-0732">Signal</keyword>
<dbReference type="OrthoDB" id="6610259at2759"/>
<dbReference type="CDD" id="cd23992">
    <property type="entry name" value="PBP_GOBP"/>
    <property type="match status" value="3"/>
</dbReference>
<evidence type="ECO:0000256" key="2">
    <source>
        <dbReference type="ARBA" id="ARBA00008098"/>
    </source>
</evidence>
<accession>A0A9J7EA78</accession>
<dbReference type="GO" id="GO:0005549">
    <property type="term" value="F:odorant binding"/>
    <property type="evidence" value="ECO:0007669"/>
    <property type="project" value="InterPro"/>
</dbReference>
<gene>
    <name evidence="6" type="primary">LOC111356817</name>
</gene>
<dbReference type="Gene3D" id="1.10.238.20">
    <property type="entry name" value="Pheromone/general odorant binding protein domain"/>
    <property type="match status" value="4"/>
</dbReference>
<dbReference type="GeneID" id="111356817"/>
<evidence type="ECO:0000256" key="1">
    <source>
        <dbReference type="ARBA" id="ARBA00004613"/>
    </source>
</evidence>
<evidence type="ECO:0000256" key="4">
    <source>
        <dbReference type="SAM" id="SignalP"/>
    </source>
</evidence>
<protein>
    <submittedName>
        <fullName evidence="6">Uncharacterized protein LOC111356817</fullName>
    </submittedName>
</protein>